<dbReference type="GO" id="GO:0008199">
    <property type="term" value="F:ferric iron binding"/>
    <property type="evidence" value="ECO:0007669"/>
    <property type="project" value="InterPro"/>
</dbReference>
<evidence type="ECO:0000256" key="8">
    <source>
        <dbReference type="PIRSR" id="PIRSR601519-1"/>
    </source>
</evidence>
<dbReference type="GO" id="GO:0006826">
    <property type="term" value="P:iron ion transport"/>
    <property type="evidence" value="ECO:0007669"/>
    <property type="project" value="InterPro"/>
</dbReference>
<keyword evidence="3 9" id="KW-0409">Iron storage</keyword>
<dbReference type="Proteomes" id="UP000199689">
    <property type="component" value="Unassembled WGS sequence"/>
</dbReference>
<dbReference type="GO" id="GO:0008198">
    <property type="term" value="F:ferrous iron binding"/>
    <property type="evidence" value="ECO:0007669"/>
    <property type="project" value="TreeGrafter"/>
</dbReference>
<dbReference type="GO" id="GO:0005829">
    <property type="term" value="C:cytosol"/>
    <property type="evidence" value="ECO:0007669"/>
    <property type="project" value="TreeGrafter"/>
</dbReference>
<sequence>MKLSASMEKALNEQYVKELYSAYLYLSMSKDMKREGFTGYASWLKIQHDEELEHAFKISDYIEDREGVTEFGAIDAVTQHFDCPCQVSEAALKHEEFISDSIRSLFKQARAEGDLETEVFLQWYITEQVEEEANAHEIVDGFKATEDDKAAFYSFDQSLKGRKE</sequence>
<proteinExistence type="inferred from homology"/>
<dbReference type="EMBL" id="FMXA01000016">
    <property type="protein sequence ID" value="SDA54913.1"/>
    <property type="molecule type" value="Genomic_DNA"/>
</dbReference>
<comment type="catalytic activity">
    <reaction evidence="7 9">
        <text>4 Fe(2+) + O2 + 6 H2O = 4 iron(III) oxide-hydroxide + 12 H(+)</text>
        <dbReference type="Rhea" id="RHEA:11972"/>
        <dbReference type="ChEBI" id="CHEBI:15377"/>
        <dbReference type="ChEBI" id="CHEBI:15378"/>
        <dbReference type="ChEBI" id="CHEBI:15379"/>
        <dbReference type="ChEBI" id="CHEBI:29033"/>
        <dbReference type="ChEBI" id="CHEBI:78619"/>
        <dbReference type="EC" id="1.16.3.2"/>
    </reaction>
</comment>
<dbReference type="CDD" id="cd01055">
    <property type="entry name" value="Nonheme_Ferritin"/>
    <property type="match status" value="1"/>
</dbReference>
<comment type="function">
    <text evidence="1 9">Iron-storage protein.</text>
</comment>
<name>A0A1G5WA18_9FIRM</name>
<keyword evidence="9" id="KW-0963">Cytoplasm</keyword>
<dbReference type="Pfam" id="PF00210">
    <property type="entry name" value="Ferritin"/>
    <property type="match status" value="1"/>
</dbReference>
<protein>
    <recommendedName>
        <fullName evidence="9">Ferritin</fullName>
        <ecNumber evidence="9">1.16.3.2</ecNumber>
    </recommendedName>
</protein>
<evidence type="ECO:0000256" key="6">
    <source>
        <dbReference type="ARBA" id="ARBA00023004"/>
    </source>
</evidence>
<accession>A0A1G5WA18</accession>
<feature type="binding site" evidence="8">
    <location>
        <position position="128"/>
    </location>
    <ligand>
        <name>Fe cation</name>
        <dbReference type="ChEBI" id="CHEBI:24875"/>
        <label>1</label>
    </ligand>
</feature>
<dbReference type="STRING" id="209880.SAMN02910343_01237"/>
<dbReference type="PANTHER" id="PTHR11431">
    <property type="entry name" value="FERRITIN"/>
    <property type="match status" value="1"/>
</dbReference>
<dbReference type="EC" id="1.16.3.2" evidence="9"/>
<keyword evidence="5" id="KW-0560">Oxidoreductase</keyword>
<evidence type="ECO:0000256" key="1">
    <source>
        <dbReference type="ARBA" id="ARBA00002485"/>
    </source>
</evidence>
<dbReference type="InterPro" id="IPR041719">
    <property type="entry name" value="Ferritin_prok"/>
</dbReference>
<dbReference type="Gene3D" id="1.20.1260.10">
    <property type="match status" value="1"/>
</dbReference>
<evidence type="ECO:0000256" key="3">
    <source>
        <dbReference type="ARBA" id="ARBA00022434"/>
    </source>
</evidence>
<evidence type="ECO:0000256" key="9">
    <source>
        <dbReference type="RuleBase" id="RU361145"/>
    </source>
</evidence>
<evidence type="ECO:0000256" key="4">
    <source>
        <dbReference type="ARBA" id="ARBA00022723"/>
    </source>
</evidence>
<dbReference type="GO" id="GO:0006879">
    <property type="term" value="P:intracellular iron ion homeostasis"/>
    <property type="evidence" value="ECO:0007669"/>
    <property type="project" value="UniProtKB-KW"/>
</dbReference>
<feature type="binding site" evidence="8">
    <location>
        <position position="54"/>
    </location>
    <ligand>
        <name>Fe cation</name>
        <dbReference type="ChEBI" id="CHEBI:24875"/>
        <label>1</label>
    </ligand>
</feature>
<dbReference type="InterPro" id="IPR009040">
    <property type="entry name" value="Ferritin-like_diiron"/>
</dbReference>
<dbReference type="GO" id="GO:0004322">
    <property type="term" value="F:ferroxidase activity"/>
    <property type="evidence" value="ECO:0007669"/>
    <property type="project" value="TreeGrafter"/>
</dbReference>
<feature type="domain" description="Ferritin-like diiron" evidence="10">
    <location>
        <begin position="1"/>
        <end position="146"/>
    </location>
</feature>
<dbReference type="PROSITE" id="PS50905">
    <property type="entry name" value="FERRITIN_LIKE"/>
    <property type="match status" value="1"/>
</dbReference>
<keyword evidence="12" id="KW-1185">Reference proteome</keyword>
<evidence type="ECO:0000256" key="5">
    <source>
        <dbReference type="ARBA" id="ARBA00023002"/>
    </source>
</evidence>
<dbReference type="InterPro" id="IPR001519">
    <property type="entry name" value="Ferritin"/>
</dbReference>
<keyword evidence="6 8" id="KW-0408">Iron</keyword>
<dbReference type="InterPro" id="IPR009078">
    <property type="entry name" value="Ferritin-like_SF"/>
</dbReference>
<dbReference type="AlphaFoldDB" id="A0A1G5WA18"/>
<dbReference type="SUPFAM" id="SSF47240">
    <property type="entry name" value="Ferritin-like"/>
    <property type="match status" value="1"/>
</dbReference>
<evidence type="ECO:0000256" key="2">
    <source>
        <dbReference type="ARBA" id="ARBA00006950"/>
    </source>
</evidence>
<dbReference type="PANTHER" id="PTHR11431:SF127">
    <property type="entry name" value="BACTERIAL NON-HEME FERRITIN"/>
    <property type="match status" value="1"/>
</dbReference>
<reference evidence="11 12" key="1">
    <citation type="submission" date="2016-10" db="EMBL/GenBank/DDBJ databases">
        <authorList>
            <person name="de Groot N.N."/>
        </authorList>
    </citation>
    <scope>NUCLEOTIDE SEQUENCE [LARGE SCALE GENOMIC DNA]</scope>
    <source>
        <strain evidence="11 12">DSM 15230</strain>
    </source>
</reference>
<comment type="subcellular location">
    <subcellularLocation>
        <location evidence="9">Cytoplasm</location>
    </subcellularLocation>
</comment>
<dbReference type="InterPro" id="IPR008331">
    <property type="entry name" value="Ferritin_DPS_dom"/>
</dbReference>
<comment type="similarity">
    <text evidence="2 9">Belongs to the ferritin family. Prokaryotic subfamily.</text>
</comment>
<gene>
    <name evidence="11" type="ORF">SAMN02910343_01237</name>
</gene>
<feature type="binding site" evidence="8">
    <location>
        <position position="51"/>
    </location>
    <ligand>
        <name>Fe cation</name>
        <dbReference type="ChEBI" id="CHEBI:24875"/>
        <label>1</label>
    </ligand>
</feature>
<evidence type="ECO:0000313" key="11">
    <source>
        <dbReference type="EMBL" id="SDA54913.1"/>
    </source>
</evidence>
<dbReference type="GeneID" id="87756248"/>
<feature type="binding site" evidence="8">
    <location>
        <position position="95"/>
    </location>
    <ligand>
        <name>Fe cation</name>
        <dbReference type="ChEBI" id="CHEBI:24875"/>
        <label>1</label>
    </ligand>
</feature>
<evidence type="ECO:0000259" key="10">
    <source>
        <dbReference type="PROSITE" id="PS50905"/>
    </source>
</evidence>
<evidence type="ECO:0000313" key="12">
    <source>
        <dbReference type="Proteomes" id="UP000199689"/>
    </source>
</evidence>
<feature type="binding site" evidence="8">
    <location>
        <position position="18"/>
    </location>
    <ligand>
        <name>Fe cation</name>
        <dbReference type="ChEBI" id="CHEBI:24875"/>
        <label>1</label>
    </ligand>
</feature>
<dbReference type="RefSeq" id="WP_091364909.1">
    <property type="nucleotide sequence ID" value="NZ_FMXA01000016.1"/>
</dbReference>
<organism evidence="11 12">
    <name type="scientific">Allisonella histaminiformans</name>
    <dbReference type="NCBI Taxonomy" id="209880"/>
    <lineage>
        <taxon>Bacteria</taxon>
        <taxon>Bacillati</taxon>
        <taxon>Bacillota</taxon>
        <taxon>Negativicutes</taxon>
        <taxon>Veillonellales</taxon>
        <taxon>Veillonellaceae</taxon>
        <taxon>Allisonella</taxon>
    </lineage>
</organism>
<dbReference type="InterPro" id="IPR012347">
    <property type="entry name" value="Ferritin-like"/>
</dbReference>
<keyword evidence="4 8" id="KW-0479">Metal-binding</keyword>
<evidence type="ECO:0000256" key="7">
    <source>
        <dbReference type="ARBA" id="ARBA00048035"/>
    </source>
</evidence>
<dbReference type="OrthoDB" id="9801481at2"/>